<organism evidence="1 2">
    <name type="scientific">Alkalimonas amylolytica</name>
    <dbReference type="NCBI Taxonomy" id="152573"/>
    <lineage>
        <taxon>Bacteria</taxon>
        <taxon>Pseudomonadati</taxon>
        <taxon>Pseudomonadota</taxon>
        <taxon>Gammaproteobacteria</taxon>
        <taxon>Alkalimonas</taxon>
    </lineage>
</organism>
<dbReference type="STRING" id="152573.SAMN04488051_103230"/>
<dbReference type="OrthoDB" id="6350315at2"/>
<accession>A0A1H4B8T4</accession>
<evidence type="ECO:0000313" key="1">
    <source>
        <dbReference type="EMBL" id="SEA44476.1"/>
    </source>
</evidence>
<dbReference type="EMBL" id="FNRM01000003">
    <property type="protein sequence ID" value="SEA44476.1"/>
    <property type="molecule type" value="Genomic_DNA"/>
</dbReference>
<dbReference type="RefSeq" id="WP_139243675.1">
    <property type="nucleotide sequence ID" value="NZ_FNRM01000003.1"/>
</dbReference>
<evidence type="ECO:0000313" key="2">
    <source>
        <dbReference type="Proteomes" id="UP000198773"/>
    </source>
</evidence>
<reference evidence="1 2" key="1">
    <citation type="submission" date="2016-10" db="EMBL/GenBank/DDBJ databases">
        <authorList>
            <person name="de Groot N.N."/>
        </authorList>
    </citation>
    <scope>NUCLEOTIDE SEQUENCE [LARGE SCALE GENOMIC DNA]</scope>
    <source>
        <strain evidence="1 2">CGMCC 1.3430</strain>
    </source>
</reference>
<sequence length="370" mass="41980">MQFINMTDSTCKHKAIILVVSPFQYWCALEYLHQYHPGAETLVLDASGFCGNSTRQLQTLYRLYPPGRIRVLELLRQGTLQERIASYAGLATDYADECFDTIVIGDLRQQWMQDIACSVTAKQLIVVDDGAATNPIQRHVLKPAGYRLPVSMYRGDPSRRAQALAIKQELGLRIEPKAARLFSIFSFEDNNHCLRNDLSLLRQNWQPVSSSHREWHFIGSPVCEKGFVPTADYRAIVEDAAVLGSGEGQAIYFAHRSEDMAEKTPWLEQLGFQIEHNDTPYELLLAEQGRKPGLVTGLHSTCLFNLKMLFDKQVRACCYQLPDALLGSFQTTPWGSDYFSLYDHITAIYQRLAEFGIEIRMLSESKRKTG</sequence>
<protein>
    <submittedName>
        <fullName evidence="1">Uncharacterized protein</fullName>
    </submittedName>
</protein>
<keyword evidence="2" id="KW-1185">Reference proteome</keyword>
<proteinExistence type="predicted"/>
<gene>
    <name evidence="1" type="ORF">SAMN04488051_103230</name>
</gene>
<dbReference type="AlphaFoldDB" id="A0A1H4B8T4"/>
<dbReference type="Proteomes" id="UP000198773">
    <property type="component" value="Unassembled WGS sequence"/>
</dbReference>
<name>A0A1H4B8T4_ALKAM</name>